<dbReference type="AlphaFoldDB" id="C7LZL6"/>
<evidence type="ECO:0000256" key="1">
    <source>
        <dbReference type="ARBA" id="ARBA00001974"/>
    </source>
</evidence>
<organism evidence="19 20">
    <name type="scientific">Acidimicrobium ferrooxidans (strain DSM 10331 / JCM 15462 / NBRC 103882 / ICP)</name>
    <dbReference type="NCBI Taxonomy" id="525909"/>
    <lineage>
        <taxon>Bacteria</taxon>
        <taxon>Bacillati</taxon>
        <taxon>Actinomycetota</taxon>
        <taxon>Acidimicrobiia</taxon>
        <taxon>Acidimicrobiales</taxon>
        <taxon>Acidimicrobiaceae</taxon>
        <taxon>Acidimicrobium</taxon>
    </lineage>
</organism>
<keyword evidence="6 17" id="KW-0963">Cytoplasm</keyword>
<keyword evidence="11 17" id="KW-0133">Cell shape</keyword>
<comment type="catalytic activity">
    <reaction evidence="16 17">
        <text>UDP-N-acetyl-alpha-D-muramate + NADP(+) = UDP-N-acetyl-3-O-(1-carboxyvinyl)-alpha-D-glucosamine + NADPH + H(+)</text>
        <dbReference type="Rhea" id="RHEA:12248"/>
        <dbReference type="ChEBI" id="CHEBI:15378"/>
        <dbReference type="ChEBI" id="CHEBI:57783"/>
        <dbReference type="ChEBI" id="CHEBI:58349"/>
        <dbReference type="ChEBI" id="CHEBI:68483"/>
        <dbReference type="ChEBI" id="CHEBI:70757"/>
        <dbReference type="EC" id="1.3.1.98"/>
    </reaction>
</comment>
<reference evidence="19 20" key="1">
    <citation type="journal article" date="2009" name="Stand. Genomic Sci.">
        <title>Complete genome sequence of Acidimicrobium ferrooxidans type strain (ICP).</title>
        <authorList>
            <person name="Clum A."/>
            <person name="Nolan M."/>
            <person name="Lang E."/>
            <person name="Glavina Del Rio T."/>
            <person name="Tice H."/>
            <person name="Copeland A."/>
            <person name="Cheng J.F."/>
            <person name="Lucas S."/>
            <person name="Chen F."/>
            <person name="Bruce D."/>
            <person name="Goodwin L."/>
            <person name="Pitluck S."/>
            <person name="Ivanova N."/>
            <person name="Mavrommatis K."/>
            <person name="Mikhailova N."/>
            <person name="Pati A."/>
            <person name="Chen A."/>
            <person name="Palaniappan K."/>
            <person name="Goker M."/>
            <person name="Spring S."/>
            <person name="Land M."/>
            <person name="Hauser L."/>
            <person name="Chang Y.J."/>
            <person name="Jeffries C.C."/>
            <person name="Chain P."/>
            <person name="Bristow J."/>
            <person name="Eisen J.A."/>
            <person name="Markowitz V."/>
            <person name="Hugenholtz P."/>
            <person name="Kyrpides N.C."/>
            <person name="Klenk H.P."/>
            <person name="Lapidus A."/>
        </authorList>
    </citation>
    <scope>NUCLEOTIDE SEQUENCE [LARGE SCALE GENOMIC DNA]</scope>
    <source>
        <strain evidence="20">DSM 10331 / JCM 15462 / NBRC 103882 / ICP</strain>
    </source>
</reference>
<evidence type="ECO:0000256" key="9">
    <source>
        <dbReference type="ARBA" id="ARBA00022827"/>
    </source>
</evidence>
<evidence type="ECO:0000256" key="4">
    <source>
        <dbReference type="ARBA" id="ARBA00004752"/>
    </source>
</evidence>
<gene>
    <name evidence="17" type="primary">murB</name>
    <name evidence="19" type="ordered locus">Afer_1243</name>
</gene>
<comment type="similarity">
    <text evidence="5 17">Belongs to the MurB family.</text>
</comment>
<keyword evidence="8 17" id="KW-0285">Flavoprotein</keyword>
<evidence type="ECO:0000256" key="8">
    <source>
        <dbReference type="ARBA" id="ARBA00022630"/>
    </source>
</evidence>
<evidence type="ECO:0000256" key="10">
    <source>
        <dbReference type="ARBA" id="ARBA00022857"/>
    </source>
</evidence>
<keyword evidence="15 17" id="KW-0961">Cell wall biogenesis/degradation</keyword>
<dbReference type="OrthoDB" id="9804753at2"/>
<evidence type="ECO:0000256" key="15">
    <source>
        <dbReference type="ARBA" id="ARBA00023316"/>
    </source>
</evidence>
<dbReference type="GO" id="GO:0005829">
    <property type="term" value="C:cytosol"/>
    <property type="evidence" value="ECO:0007669"/>
    <property type="project" value="TreeGrafter"/>
</dbReference>
<feature type="domain" description="FAD-binding PCMH-type" evidence="18">
    <location>
        <begin position="28"/>
        <end position="195"/>
    </location>
</feature>
<evidence type="ECO:0000256" key="12">
    <source>
        <dbReference type="ARBA" id="ARBA00022984"/>
    </source>
</evidence>
<dbReference type="Pfam" id="PF02873">
    <property type="entry name" value="MurB_C"/>
    <property type="match status" value="1"/>
</dbReference>
<dbReference type="InterPro" id="IPR011601">
    <property type="entry name" value="MurB_C"/>
</dbReference>
<name>C7LZL6_ACIFD</name>
<evidence type="ECO:0000256" key="5">
    <source>
        <dbReference type="ARBA" id="ARBA00010485"/>
    </source>
</evidence>
<feature type="active site" evidence="17">
    <location>
        <position position="175"/>
    </location>
</feature>
<dbReference type="Gene3D" id="3.30.465.10">
    <property type="match status" value="1"/>
</dbReference>
<dbReference type="STRING" id="525909.Afer_1243"/>
<dbReference type="GO" id="GO:0008762">
    <property type="term" value="F:UDP-N-acetylmuramate dehydrogenase activity"/>
    <property type="evidence" value="ECO:0007669"/>
    <property type="project" value="UniProtKB-UniRule"/>
</dbReference>
<dbReference type="EC" id="1.3.1.98" evidence="17"/>
<dbReference type="UniPathway" id="UPA00219"/>
<dbReference type="GO" id="GO:0009252">
    <property type="term" value="P:peptidoglycan biosynthetic process"/>
    <property type="evidence" value="ECO:0007669"/>
    <property type="project" value="UniProtKB-UniRule"/>
</dbReference>
<dbReference type="InterPro" id="IPR016166">
    <property type="entry name" value="FAD-bd_PCMH"/>
</dbReference>
<comment type="subcellular location">
    <subcellularLocation>
        <location evidence="3 17">Cytoplasm</location>
    </subcellularLocation>
</comment>
<dbReference type="Proteomes" id="UP000000771">
    <property type="component" value="Chromosome"/>
</dbReference>
<feature type="active site" evidence="17">
    <location>
        <position position="293"/>
    </location>
</feature>
<dbReference type="KEGG" id="afo:Afer_1243"/>
<dbReference type="Pfam" id="PF01565">
    <property type="entry name" value="FAD_binding_4"/>
    <property type="match status" value="1"/>
</dbReference>
<dbReference type="GO" id="GO:0008360">
    <property type="term" value="P:regulation of cell shape"/>
    <property type="evidence" value="ECO:0007669"/>
    <property type="project" value="UniProtKB-KW"/>
</dbReference>
<dbReference type="RefSeq" id="WP_015798660.1">
    <property type="nucleotide sequence ID" value="NC_013124.1"/>
</dbReference>
<dbReference type="InterPro" id="IPR036318">
    <property type="entry name" value="FAD-bd_PCMH-like_sf"/>
</dbReference>
<comment type="function">
    <text evidence="2 17">Cell wall formation.</text>
</comment>
<dbReference type="HAMAP" id="MF_00037">
    <property type="entry name" value="MurB"/>
    <property type="match status" value="1"/>
</dbReference>
<dbReference type="SUPFAM" id="SSF56176">
    <property type="entry name" value="FAD-binding/transporter-associated domain-like"/>
    <property type="match status" value="1"/>
</dbReference>
<dbReference type="InterPro" id="IPR016169">
    <property type="entry name" value="FAD-bd_PCMH_sub2"/>
</dbReference>
<keyword evidence="13 17" id="KW-0560">Oxidoreductase</keyword>
<dbReference type="Gene3D" id="3.90.78.10">
    <property type="entry name" value="UDP-N-acetylenolpyruvoylglucosamine reductase, C-terminal domain"/>
    <property type="match status" value="1"/>
</dbReference>
<dbReference type="SUPFAM" id="SSF56194">
    <property type="entry name" value="Uridine diphospho-N-Acetylenolpyruvylglucosamine reductase, MurB, C-terminal domain"/>
    <property type="match status" value="1"/>
</dbReference>
<evidence type="ECO:0000256" key="13">
    <source>
        <dbReference type="ARBA" id="ARBA00023002"/>
    </source>
</evidence>
<dbReference type="InterPro" id="IPR036635">
    <property type="entry name" value="MurB_C_sf"/>
</dbReference>
<dbReference type="GO" id="GO:0071555">
    <property type="term" value="P:cell wall organization"/>
    <property type="evidence" value="ECO:0007669"/>
    <property type="project" value="UniProtKB-KW"/>
</dbReference>
<comment type="cofactor">
    <cofactor evidence="1 17">
        <name>FAD</name>
        <dbReference type="ChEBI" id="CHEBI:57692"/>
    </cofactor>
</comment>
<dbReference type="InterPro" id="IPR003170">
    <property type="entry name" value="MurB"/>
</dbReference>
<keyword evidence="10 17" id="KW-0521">NADP</keyword>
<feature type="active site" description="Proton donor" evidence="17">
    <location>
        <position position="223"/>
    </location>
</feature>
<accession>C7LZL6</accession>
<dbReference type="GO" id="GO:0071949">
    <property type="term" value="F:FAD binding"/>
    <property type="evidence" value="ECO:0007669"/>
    <property type="project" value="InterPro"/>
</dbReference>
<evidence type="ECO:0000256" key="16">
    <source>
        <dbReference type="ARBA" id="ARBA00048914"/>
    </source>
</evidence>
<dbReference type="NCBIfam" id="NF010480">
    <property type="entry name" value="PRK13905.1"/>
    <property type="match status" value="1"/>
</dbReference>
<dbReference type="EMBL" id="CP001631">
    <property type="protein sequence ID" value="ACU54174.1"/>
    <property type="molecule type" value="Genomic_DNA"/>
</dbReference>
<evidence type="ECO:0000256" key="3">
    <source>
        <dbReference type="ARBA" id="ARBA00004496"/>
    </source>
</evidence>
<evidence type="ECO:0000256" key="2">
    <source>
        <dbReference type="ARBA" id="ARBA00003921"/>
    </source>
</evidence>
<keyword evidence="7 17" id="KW-0132">Cell division</keyword>
<evidence type="ECO:0000256" key="11">
    <source>
        <dbReference type="ARBA" id="ARBA00022960"/>
    </source>
</evidence>
<protein>
    <recommendedName>
        <fullName evidence="17">UDP-N-acetylenolpyruvoylglucosamine reductase</fullName>
        <ecNumber evidence="17">1.3.1.98</ecNumber>
    </recommendedName>
    <alternativeName>
        <fullName evidence="17">UDP-N-acetylmuramate dehydrogenase</fullName>
    </alternativeName>
</protein>
<keyword evidence="12 17" id="KW-0573">Peptidoglycan synthesis</keyword>
<evidence type="ECO:0000313" key="19">
    <source>
        <dbReference type="EMBL" id="ACU54174.1"/>
    </source>
</evidence>
<evidence type="ECO:0000313" key="20">
    <source>
        <dbReference type="Proteomes" id="UP000000771"/>
    </source>
</evidence>
<proteinExistence type="inferred from homology"/>
<dbReference type="InterPro" id="IPR016167">
    <property type="entry name" value="FAD-bd_PCMH_sub1"/>
</dbReference>
<evidence type="ECO:0000256" key="14">
    <source>
        <dbReference type="ARBA" id="ARBA00023306"/>
    </source>
</evidence>
<dbReference type="eggNOG" id="COG0812">
    <property type="taxonomic scope" value="Bacteria"/>
</dbReference>
<evidence type="ECO:0000256" key="7">
    <source>
        <dbReference type="ARBA" id="ARBA00022618"/>
    </source>
</evidence>
<evidence type="ECO:0000256" key="6">
    <source>
        <dbReference type="ARBA" id="ARBA00022490"/>
    </source>
</evidence>
<dbReference type="PANTHER" id="PTHR21071:SF4">
    <property type="entry name" value="UDP-N-ACETYLENOLPYRUVOYLGLUCOSAMINE REDUCTASE"/>
    <property type="match status" value="1"/>
</dbReference>
<evidence type="ECO:0000259" key="18">
    <source>
        <dbReference type="PROSITE" id="PS51387"/>
    </source>
</evidence>
<dbReference type="InterPro" id="IPR006094">
    <property type="entry name" value="Oxid_FAD_bind_N"/>
</dbReference>
<keyword evidence="9 17" id="KW-0274">FAD</keyword>
<dbReference type="HOGENOM" id="CLU_035304_1_1_11"/>
<comment type="pathway">
    <text evidence="4 17">Cell wall biogenesis; peptidoglycan biosynthesis.</text>
</comment>
<keyword evidence="14 17" id="KW-0131">Cell cycle</keyword>
<sequence length="317" mass="32884">MSDLVRLGGELGIEVHREVPLGARTTYRVGGSARWGVVLERVEDVAAIAALVRAAKVPILVLGAGSNMLVADRGFDGLLVELGAGFAEIEAPSDGPVILGGAVLLPVAARRLAAVGRAGMAWAVGIPGSVGGAVRMNAGGHGGDMAAVLGSAVVADVASGQIRRRSREALEFGYRHSALLPTEVVLEAELELAGGDRAHEEAMIKEVVRWRRAHQPGGHNAGSVFVNPPEAPAAKLIDEAGLRGYRLGSAEVSPKHANFIQADPGGSADDVRALMEFVRAEVARRVGVELRTEVRLVGFTDSTTHDANDRGASGAES</sequence>
<dbReference type="Gene3D" id="3.30.43.10">
    <property type="entry name" value="Uridine Diphospho-n-acetylenolpyruvylglucosamine Reductase, domain 2"/>
    <property type="match status" value="1"/>
</dbReference>
<dbReference type="NCBIfam" id="TIGR00179">
    <property type="entry name" value="murB"/>
    <property type="match status" value="1"/>
</dbReference>
<dbReference type="GO" id="GO:0051301">
    <property type="term" value="P:cell division"/>
    <property type="evidence" value="ECO:0007669"/>
    <property type="project" value="UniProtKB-KW"/>
</dbReference>
<dbReference type="PROSITE" id="PS51387">
    <property type="entry name" value="FAD_PCMH"/>
    <property type="match status" value="1"/>
</dbReference>
<evidence type="ECO:0000256" key="17">
    <source>
        <dbReference type="HAMAP-Rule" id="MF_00037"/>
    </source>
</evidence>
<dbReference type="PANTHER" id="PTHR21071">
    <property type="entry name" value="UDP-N-ACETYLENOLPYRUVOYLGLUCOSAMINE REDUCTASE"/>
    <property type="match status" value="1"/>
</dbReference>
<keyword evidence="20" id="KW-1185">Reference proteome</keyword>